<proteinExistence type="predicted"/>
<sequence length="71" mass="8283">MISWPTRLKSPRQLEGRPDSHSATLSLYVRFHLQTDSGIDMCLRSVGHNGNIVFNKGYLIRLFQKPWKRRA</sequence>
<feature type="region of interest" description="Disordered" evidence="1">
    <location>
        <begin position="1"/>
        <end position="20"/>
    </location>
</feature>
<evidence type="ECO:0000313" key="2">
    <source>
        <dbReference type="EMBL" id="KAF7269173.1"/>
    </source>
</evidence>
<gene>
    <name evidence="2" type="ORF">GWI33_017773</name>
</gene>
<keyword evidence="3" id="KW-1185">Reference proteome</keyword>
<dbReference type="EMBL" id="JAACXV010014251">
    <property type="protein sequence ID" value="KAF7269173.1"/>
    <property type="molecule type" value="Genomic_DNA"/>
</dbReference>
<evidence type="ECO:0000313" key="3">
    <source>
        <dbReference type="Proteomes" id="UP000625711"/>
    </source>
</evidence>
<evidence type="ECO:0000256" key="1">
    <source>
        <dbReference type="SAM" id="MobiDB-lite"/>
    </source>
</evidence>
<dbReference type="Proteomes" id="UP000625711">
    <property type="component" value="Unassembled WGS sequence"/>
</dbReference>
<name>A0A834M3E7_RHYFE</name>
<organism evidence="2 3">
    <name type="scientific">Rhynchophorus ferrugineus</name>
    <name type="common">Red palm weevil</name>
    <name type="synonym">Curculio ferrugineus</name>
    <dbReference type="NCBI Taxonomy" id="354439"/>
    <lineage>
        <taxon>Eukaryota</taxon>
        <taxon>Metazoa</taxon>
        <taxon>Ecdysozoa</taxon>
        <taxon>Arthropoda</taxon>
        <taxon>Hexapoda</taxon>
        <taxon>Insecta</taxon>
        <taxon>Pterygota</taxon>
        <taxon>Neoptera</taxon>
        <taxon>Endopterygota</taxon>
        <taxon>Coleoptera</taxon>
        <taxon>Polyphaga</taxon>
        <taxon>Cucujiformia</taxon>
        <taxon>Curculionidae</taxon>
        <taxon>Dryophthorinae</taxon>
        <taxon>Rhynchophorus</taxon>
    </lineage>
</organism>
<accession>A0A834M3E7</accession>
<protein>
    <submittedName>
        <fullName evidence="2">Uncharacterized protein</fullName>
    </submittedName>
</protein>
<reference evidence="2" key="1">
    <citation type="submission" date="2020-08" db="EMBL/GenBank/DDBJ databases">
        <title>Genome sequencing and assembly of the red palm weevil Rhynchophorus ferrugineus.</title>
        <authorList>
            <person name="Dias G.B."/>
            <person name="Bergman C.M."/>
            <person name="Manee M."/>
        </authorList>
    </citation>
    <scope>NUCLEOTIDE SEQUENCE</scope>
    <source>
        <strain evidence="2">AA-2017</strain>
        <tissue evidence="2">Whole larva</tissue>
    </source>
</reference>
<dbReference type="AlphaFoldDB" id="A0A834M3E7"/>
<comment type="caution">
    <text evidence="2">The sequence shown here is derived from an EMBL/GenBank/DDBJ whole genome shotgun (WGS) entry which is preliminary data.</text>
</comment>